<dbReference type="Proteomes" id="UP000789366">
    <property type="component" value="Unassembled WGS sequence"/>
</dbReference>
<feature type="non-terminal residue" evidence="1">
    <location>
        <position position="372"/>
    </location>
</feature>
<evidence type="ECO:0000313" key="1">
    <source>
        <dbReference type="EMBL" id="CAG8679417.1"/>
    </source>
</evidence>
<sequence>YEILSRAHNDSASETDLLVYLHFDTTTDRCCYNLSNLNEVAVILPSDDSVPEEMHDIILCLREGQLDHIHEGNSAYLPLYYVLFFPYSELGWYSKLCQVIKLTDAVGNVANETINSNNLGYHIILPSMHIESSCHMFKIFQDSMSITCFYYYSNIFGTMIANSNWPEIINELLLNQTLADRPDLPTDIDHIVSTKFPCQDTDLLFFDTVLHCIVHGSCGAHNPKAPCIENGKCQKKYPKSFNDMTSMDLDSYPLYARRNDGCTFNIGFAIGKIYFASSSAREQFYIRLLFTVIRGPQSFDYLRVVNDIQYPTFKTSAMHSSSQLRVLFAVILTQCISTYPEKLWLNFYAKICDDLYHHLHQVYSIEEPTNKQ</sequence>
<name>A0ACA9P1I4_9GLOM</name>
<protein>
    <submittedName>
        <fullName evidence="1">12934_t:CDS:1</fullName>
    </submittedName>
</protein>
<evidence type="ECO:0000313" key="2">
    <source>
        <dbReference type="Proteomes" id="UP000789366"/>
    </source>
</evidence>
<dbReference type="EMBL" id="CAJVPW010017983">
    <property type="protein sequence ID" value="CAG8679417.1"/>
    <property type="molecule type" value="Genomic_DNA"/>
</dbReference>
<gene>
    <name evidence="1" type="ORF">SPELUC_LOCUS10073</name>
</gene>
<accession>A0ACA9P1I4</accession>
<keyword evidence="2" id="KW-1185">Reference proteome</keyword>
<reference evidence="1" key="1">
    <citation type="submission" date="2021-06" db="EMBL/GenBank/DDBJ databases">
        <authorList>
            <person name="Kallberg Y."/>
            <person name="Tangrot J."/>
            <person name="Rosling A."/>
        </authorList>
    </citation>
    <scope>NUCLEOTIDE SEQUENCE</scope>
    <source>
        <strain evidence="1">28 12/20/2015</strain>
    </source>
</reference>
<organism evidence="1 2">
    <name type="scientific">Cetraspora pellucida</name>
    <dbReference type="NCBI Taxonomy" id="1433469"/>
    <lineage>
        <taxon>Eukaryota</taxon>
        <taxon>Fungi</taxon>
        <taxon>Fungi incertae sedis</taxon>
        <taxon>Mucoromycota</taxon>
        <taxon>Glomeromycotina</taxon>
        <taxon>Glomeromycetes</taxon>
        <taxon>Diversisporales</taxon>
        <taxon>Gigasporaceae</taxon>
        <taxon>Cetraspora</taxon>
    </lineage>
</organism>
<feature type="non-terminal residue" evidence="1">
    <location>
        <position position="1"/>
    </location>
</feature>
<proteinExistence type="predicted"/>
<comment type="caution">
    <text evidence="1">The sequence shown here is derived from an EMBL/GenBank/DDBJ whole genome shotgun (WGS) entry which is preliminary data.</text>
</comment>